<evidence type="ECO:0000256" key="4">
    <source>
        <dbReference type="SAM" id="MobiDB-lite"/>
    </source>
</evidence>
<dbReference type="GO" id="GO:0003677">
    <property type="term" value="F:DNA binding"/>
    <property type="evidence" value="ECO:0007669"/>
    <property type="project" value="UniProtKB-KW"/>
</dbReference>
<evidence type="ECO:0000256" key="3">
    <source>
        <dbReference type="ARBA" id="ARBA00023125"/>
    </source>
</evidence>
<dbReference type="EMBL" id="QVIG01000001">
    <property type="protein sequence ID" value="RGD59485.1"/>
    <property type="molecule type" value="Genomic_DNA"/>
</dbReference>
<dbReference type="InterPro" id="IPR004437">
    <property type="entry name" value="ParB/RepB/Spo0J"/>
</dbReference>
<comment type="caution">
    <text evidence="6">The sequence shown here is derived from an EMBL/GenBank/DDBJ whole genome shotgun (WGS) entry which is preliminary data.</text>
</comment>
<comment type="similarity">
    <text evidence="1">Belongs to the ParB family.</text>
</comment>
<dbReference type="SUPFAM" id="SSF110849">
    <property type="entry name" value="ParB/Sulfiredoxin"/>
    <property type="match status" value="1"/>
</dbReference>
<keyword evidence="7" id="KW-1185">Reference proteome</keyword>
<dbReference type="Gene3D" id="3.90.1530.30">
    <property type="match status" value="1"/>
</dbReference>
<dbReference type="InterPro" id="IPR036086">
    <property type="entry name" value="ParB/Sulfiredoxin_sf"/>
</dbReference>
<dbReference type="AlphaFoldDB" id="A0A372ZW82"/>
<dbReference type="NCBIfam" id="TIGR00180">
    <property type="entry name" value="parB_part"/>
    <property type="match status" value="1"/>
</dbReference>
<dbReference type="InterPro" id="IPR050336">
    <property type="entry name" value="Chromosome_partition/occlusion"/>
</dbReference>
<dbReference type="Pfam" id="PF17762">
    <property type="entry name" value="HTH_ParB"/>
    <property type="match status" value="1"/>
</dbReference>
<evidence type="ECO:0000259" key="5">
    <source>
        <dbReference type="SMART" id="SM00470"/>
    </source>
</evidence>
<keyword evidence="2" id="KW-0159">Chromosome partition</keyword>
<dbReference type="PANTHER" id="PTHR33375:SF1">
    <property type="entry name" value="CHROMOSOME-PARTITIONING PROTEIN PARB-RELATED"/>
    <property type="match status" value="1"/>
</dbReference>
<proteinExistence type="inferred from homology"/>
<reference evidence="6 7" key="1">
    <citation type="submission" date="2018-08" db="EMBL/GenBank/DDBJ databases">
        <title>Diversity &amp; Physiological Properties of Lignin-Decomposing Actinobacteria from Soil.</title>
        <authorList>
            <person name="Roh S.G."/>
            <person name="Kim S.B."/>
        </authorList>
    </citation>
    <scope>NUCLEOTIDE SEQUENCE [LARGE SCALE GENOMIC DNA]</scope>
    <source>
        <strain evidence="6 7">MMS17-GH009</strain>
    </source>
</reference>
<dbReference type="GO" id="GO:0007059">
    <property type="term" value="P:chromosome segregation"/>
    <property type="evidence" value="ECO:0007669"/>
    <property type="project" value="UniProtKB-KW"/>
</dbReference>
<dbReference type="Proteomes" id="UP000263377">
    <property type="component" value="Unassembled WGS sequence"/>
</dbReference>
<keyword evidence="3" id="KW-0238">DNA-binding</keyword>
<dbReference type="GO" id="GO:0005694">
    <property type="term" value="C:chromosome"/>
    <property type="evidence" value="ECO:0007669"/>
    <property type="project" value="TreeGrafter"/>
</dbReference>
<dbReference type="Gene3D" id="1.10.10.2830">
    <property type="match status" value="1"/>
</dbReference>
<sequence>MSIEFKHEEGEAPRNPDRSHTMAKMLKLTQIHPNPTQPREYFDEEKMDELRSSVREFGVIQSIEVRRRPAGGYEIVAGERRYRASVDVGKTTIKAEIVDTASDIKAFRRSMAENMGRADMTPLEEAAGYRRILDEDRNDDGSELTEADVAKDYGKTTRYVKMRLQLLSLVPSVRHHLTHGHIGVAAAHRISELKPENQEAVIKKWANGGDDGKAMDENELLHFAHQVREQERQPGMFDVEELTEDEKVERSAARRATRNKLDRIEQVRELLEGLAKTPIEELAVALEGQIAARLDQLERTAKSLQDAKFQLKQAKACADARQIVASGAAAAPTLSAAPDEDGNTGLGSPDDRLEAEFAEMLAEIVAEGADIAEDAGTPVPVAA</sequence>
<accession>A0A372ZW82</accession>
<dbReference type="InterPro" id="IPR041468">
    <property type="entry name" value="HTH_ParB/Spo0J"/>
</dbReference>
<feature type="region of interest" description="Disordered" evidence="4">
    <location>
        <begin position="1"/>
        <end position="20"/>
    </location>
</feature>
<evidence type="ECO:0000313" key="6">
    <source>
        <dbReference type="EMBL" id="RGD59485.1"/>
    </source>
</evidence>
<name>A0A372ZW82_9ACTN</name>
<dbReference type="FunFam" id="3.90.1530.30:FF:000001">
    <property type="entry name" value="Chromosome partitioning protein ParB"/>
    <property type="match status" value="1"/>
</dbReference>
<dbReference type="PANTHER" id="PTHR33375">
    <property type="entry name" value="CHROMOSOME-PARTITIONING PROTEIN PARB-RELATED"/>
    <property type="match status" value="1"/>
</dbReference>
<dbReference type="SMART" id="SM00470">
    <property type="entry name" value="ParB"/>
    <property type="match status" value="1"/>
</dbReference>
<evidence type="ECO:0000256" key="1">
    <source>
        <dbReference type="ARBA" id="ARBA00006295"/>
    </source>
</evidence>
<protein>
    <submittedName>
        <fullName evidence="6">ParB/RepB/Spo0J family partition protein</fullName>
    </submittedName>
</protein>
<feature type="domain" description="ParB-like N-terminal" evidence="5">
    <location>
        <begin position="24"/>
        <end position="115"/>
    </location>
</feature>
<organism evidence="6 7">
    <name type="scientific">Kitasatospora xanthocidica</name>
    <dbReference type="NCBI Taxonomy" id="83382"/>
    <lineage>
        <taxon>Bacteria</taxon>
        <taxon>Bacillati</taxon>
        <taxon>Actinomycetota</taxon>
        <taxon>Actinomycetes</taxon>
        <taxon>Kitasatosporales</taxon>
        <taxon>Streptomycetaceae</taxon>
        <taxon>Kitasatospora</taxon>
    </lineage>
</organism>
<evidence type="ECO:0000313" key="7">
    <source>
        <dbReference type="Proteomes" id="UP000263377"/>
    </source>
</evidence>
<gene>
    <name evidence="6" type="ORF">DR950_18300</name>
</gene>
<evidence type="ECO:0000256" key="2">
    <source>
        <dbReference type="ARBA" id="ARBA00022829"/>
    </source>
</evidence>
<dbReference type="InterPro" id="IPR003115">
    <property type="entry name" value="ParB_N"/>
</dbReference>
<dbReference type="Pfam" id="PF02195">
    <property type="entry name" value="ParB_N"/>
    <property type="match status" value="1"/>
</dbReference>